<proteinExistence type="predicted"/>
<dbReference type="Proteomes" id="UP000199205">
    <property type="component" value="Unassembled WGS sequence"/>
</dbReference>
<gene>
    <name evidence="1" type="ORF">GA0061101_104166</name>
</gene>
<evidence type="ECO:0000313" key="2">
    <source>
        <dbReference type="Proteomes" id="UP000199205"/>
    </source>
</evidence>
<dbReference type="EMBL" id="FMAF01000004">
    <property type="protein sequence ID" value="SCB22379.1"/>
    <property type="molecule type" value="Genomic_DNA"/>
</dbReference>
<accession>A0A1C3V3Z9</accession>
<protein>
    <submittedName>
        <fullName evidence="1">Uncharacterized protein</fullName>
    </submittedName>
</protein>
<evidence type="ECO:0000313" key="1">
    <source>
        <dbReference type="EMBL" id="SCB22379.1"/>
    </source>
</evidence>
<organism evidence="1 2">
    <name type="scientific">Rhizobium lusitanum</name>
    <dbReference type="NCBI Taxonomy" id="293958"/>
    <lineage>
        <taxon>Bacteria</taxon>
        <taxon>Pseudomonadati</taxon>
        <taxon>Pseudomonadota</taxon>
        <taxon>Alphaproteobacteria</taxon>
        <taxon>Hyphomicrobiales</taxon>
        <taxon>Rhizobiaceae</taxon>
        <taxon>Rhizobium/Agrobacterium group</taxon>
        <taxon>Rhizobium</taxon>
    </lineage>
</organism>
<name>A0A1C3V3Z9_9HYPH</name>
<dbReference type="RefSeq" id="WP_245297462.1">
    <property type="nucleotide sequence ID" value="NZ_FMAF01000004.1"/>
</dbReference>
<sequence length="58" mass="6697">MRSSIISRLKTIFGFFPLDRKRDGLVPVQGAPIASDGREPSAREYELYYWCSTPAPWY</sequence>
<dbReference type="AlphaFoldDB" id="A0A1C3V3Z9"/>
<reference evidence="1 2" key="1">
    <citation type="submission" date="2016-08" db="EMBL/GenBank/DDBJ databases">
        <authorList>
            <person name="Seilhamer J.J."/>
        </authorList>
    </citation>
    <scope>NUCLEOTIDE SEQUENCE [LARGE SCALE GENOMIC DNA]</scope>
    <source>
        <strain evidence="1 2">P1-7</strain>
    </source>
</reference>